<gene>
    <name evidence="12" type="ORF">CDEB00056_LOCUS3154</name>
</gene>
<dbReference type="InterPro" id="IPR002659">
    <property type="entry name" value="Glyco_trans_31"/>
</dbReference>
<dbReference type="EC" id="2.4.1.-" evidence="10"/>
<dbReference type="GO" id="GO:0016758">
    <property type="term" value="F:hexosyltransferase activity"/>
    <property type="evidence" value="ECO:0007669"/>
    <property type="project" value="InterPro"/>
</dbReference>
<dbReference type="PANTHER" id="PTHR11214">
    <property type="entry name" value="BETA-1,3-N-ACETYLGLUCOSAMINYLTRANSFERASE"/>
    <property type="match status" value="1"/>
</dbReference>
<reference evidence="12" key="1">
    <citation type="submission" date="2021-01" db="EMBL/GenBank/DDBJ databases">
        <authorList>
            <person name="Corre E."/>
            <person name="Pelletier E."/>
            <person name="Niang G."/>
            <person name="Scheremetjew M."/>
            <person name="Finn R."/>
            <person name="Kale V."/>
            <person name="Holt S."/>
            <person name="Cochrane G."/>
            <person name="Meng A."/>
            <person name="Brown T."/>
            <person name="Cohen L."/>
        </authorList>
    </citation>
    <scope>NUCLEOTIDE SEQUENCE</scope>
    <source>
        <strain evidence="12">MM31A-1</strain>
    </source>
</reference>
<keyword evidence="11" id="KW-0732">Signal</keyword>
<dbReference type="AlphaFoldDB" id="A0A7S3V5D2"/>
<organism evidence="12">
    <name type="scientific">Chaetoceros debilis</name>
    <dbReference type="NCBI Taxonomy" id="122233"/>
    <lineage>
        <taxon>Eukaryota</taxon>
        <taxon>Sar</taxon>
        <taxon>Stramenopiles</taxon>
        <taxon>Ochrophyta</taxon>
        <taxon>Bacillariophyta</taxon>
        <taxon>Coscinodiscophyceae</taxon>
        <taxon>Chaetocerotophycidae</taxon>
        <taxon>Chaetocerotales</taxon>
        <taxon>Chaetocerotaceae</taxon>
        <taxon>Chaetoceros</taxon>
    </lineage>
</organism>
<evidence type="ECO:0000256" key="11">
    <source>
        <dbReference type="SAM" id="SignalP"/>
    </source>
</evidence>
<evidence type="ECO:0000256" key="8">
    <source>
        <dbReference type="ARBA" id="ARBA00023034"/>
    </source>
</evidence>
<dbReference type="PANTHER" id="PTHR11214:SF378">
    <property type="entry name" value="BETA-1,3-GALACTOSYLTRANSFERASE 4"/>
    <property type="match status" value="1"/>
</dbReference>
<comment type="similarity">
    <text evidence="2 10">Belongs to the glycosyltransferase 31 family.</text>
</comment>
<dbReference type="GO" id="GO:0006493">
    <property type="term" value="P:protein O-linked glycosylation"/>
    <property type="evidence" value="ECO:0007669"/>
    <property type="project" value="TreeGrafter"/>
</dbReference>
<keyword evidence="8 10" id="KW-0333">Golgi apparatus</keyword>
<evidence type="ECO:0000256" key="9">
    <source>
        <dbReference type="ARBA" id="ARBA00023136"/>
    </source>
</evidence>
<evidence type="ECO:0000256" key="5">
    <source>
        <dbReference type="ARBA" id="ARBA00022692"/>
    </source>
</evidence>
<keyword evidence="3 10" id="KW-0328">Glycosyltransferase</keyword>
<comment type="subcellular location">
    <subcellularLocation>
        <location evidence="1 10">Golgi apparatus membrane</location>
        <topology evidence="1 10">Single-pass type II membrane protein</topology>
    </subcellularLocation>
</comment>
<dbReference type="GO" id="GO:0000139">
    <property type="term" value="C:Golgi membrane"/>
    <property type="evidence" value="ECO:0007669"/>
    <property type="project" value="UniProtKB-SubCell"/>
</dbReference>
<keyword evidence="6" id="KW-0735">Signal-anchor</keyword>
<keyword evidence="5" id="KW-0812">Transmembrane</keyword>
<keyword evidence="7" id="KW-1133">Transmembrane helix</keyword>
<feature type="chain" id="PRO_5031085651" description="Hexosyltransferase" evidence="11">
    <location>
        <begin position="26"/>
        <end position="356"/>
    </location>
</feature>
<proteinExistence type="inferred from homology"/>
<evidence type="ECO:0000313" key="12">
    <source>
        <dbReference type="EMBL" id="CAE0458313.1"/>
    </source>
</evidence>
<evidence type="ECO:0000256" key="10">
    <source>
        <dbReference type="RuleBase" id="RU363063"/>
    </source>
</evidence>
<sequence length="356" mass="40337">MIIKLLSPISLFWIFHLIFLSGVAAEDSSPALGDDVHEAGKQLAKTGSWRNCSPIPHQNQSGKGHVDSSYVTVSCEYIHYRIPKQSLIQMTQSRAQTSLGTAEKESIIIGVLSGSGIPERRTSVRSTWGYRRRNIFFIIGGPWEDIQEEYDEYGDILWIDKEEIYITETSVLTLKTETFLSVMHERVIKGIATSGIEHLFKTDDDSYVELQKLYATLSSTQAGDYWGKCNEGGWKPHRNTEIPWQRKWYISYETYAEPEYPPFCQGAGFALSRKFLDCAVGDGHVAKVKYMPNEDVAVGMLAERCGVVATNDDRVWIRWEGEITMENKIIQHYVKGDDDMRLHHQSATGVMGPIII</sequence>
<evidence type="ECO:0000256" key="1">
    <source>
        <dbReference type="ARBA" id="ARBA00004323"/>
    </source>
</evidence>
<feature type="signal peptide" evidence="11">
    <location>
        <begin position="1"/>
        <end position="25"/>
    </location>
</feature>
<evidence type="ECO:0000256" key="7">
    <source>
        <dbReference type="ARBA" id="ARBA00022989"/>
    </source>
</evidence>
<accession>A0A7S3V5D2</accession>
<dbReference type="Pfam" id="PF01762">
    <property type="entry name" value="Galactosyl_T"/>
    <property type="match status" value="1"/>
</dbReference>
<dbReference type="EMBL" id="HBIO01004588">
    <property type="protein sequence ID" value="CAE0458313.1"/>
    <property type="molecule type" value="Transcribed_RNA"/>
</dbReference>
<evidence type="ECO:0000256" key="6">
    <source>
        <dbReference type="ARBA" id="ARBA00022968"/>
    </source>
</evidence>
<name>A0A7S3V5D2_9STRA</name>
<evidence type="ECO:0000256" key="2">
    <source>
        <dbReference type="ARBA" id="ARBA00008661"/>
    </source>
</evidence>
<evidence type="ECO:0000256" key="3">
    <source>
        <dbReference type="ARBA" id="ARBA00022676"/>
    </source>
</evidence>
<keyword evidence="4" id="KW-0808">Transferase</keyword>
<protein>
    <recommendedName>
        <fullName evidence="10">Hexosyltransferase</fullName>
        <ecNumber evidence="10">2.4.1.-</ecNumber>
    </recommendedName>
</protein>
<dbReference type="Gene3D" id="3.90.550.50">
    <property type="match status" value="1"/>
</dbReference>
<keyword evidence="9" id="KW-0472">Membrane</keyword>
<evidence type="ECO:0000256" key="4">
    <source>
        <dbReference type="ARBA" id="ARBA00022679"/>
    </source>
</evidence>